<dbReference type="InterPro" id="IPR052729">
    <property type="entry name" value="Acyl/Acetyltrans_Enzymes"/>
</dbReference>
<dbReference type="InterPro" id="IPR016181">
    <property type="entry name" value="Acyl_CoA_acyltransferase"/>
</dbReference>
<feature type="domain" description="N-acetyltransferase" evidence="1">
    <location>
        <begin position="35"/>
        <end position="166"/>
    </location>
</feature>
<dbReference type="GO" id="GO:0016747">
    <property type="term" value="F:acyltransferase activity, transferring groups other than amino-acyl groups"/>
    <property type="evidence" value="ECO:0007669"/>
    <property type="project" value="InterPro"/>
</dbReference>
<dbReference type="PANTHER" id="PTHR47237">
    <property type="entry name" value="SLL0310 PROTEIN"/>
    <property type="match status" value="1"/>
</dbReference>
<dbReference type="Pfam" id="PF18014">
    <property type="entry name" value="Acetyltransf_18"/>
    <property type="match status" value="1"/>
</dbReference>
<accession>A0A8X6KY08</accession>
<dbReference type="InterPro" id="IPR041496">
    <property type="entry name" value="YitH/HolE_GNAT"/>
</dbReference>
<dbReference type="PANTHER" id="PTHR47237:SF1">
    <property type="entry name" value="SLL0310 PROTEIN"/>
    <property type="match status" value="1"/>
</dbReference>
<proteinExistence type="predicted"/>
<dbReference type="InterPro" id="IPR000182">
    <property type="entry name" value="GNAT_dom"/>
</dbReference>
<reference evidence="2" key="1">
    <citation type="submission" date="2020-07" db="EMBL/GenBank/DDBJ databases">
        <title>Multicomponent nature underlies the extraordinary mechanical properties of spider dragline silk.</title>
        <authorList>
            <person name="Kono N."/>
            <person name="Nakamura H."/>
            <person name="Mori M."/>
            <person name="Yoshida Y."/>
            <person name="Ohtoshi R."/>
            <person name="Malay A.D."/>
            <person name="Moran D.A.P."/>
            <person name="Tomita M."/>
            <person name="Numata K."/>
            <person name="Arakawa K."/>
        </authorList>
    </citation>
    <scope>NUCLEOTIDE SEQUENCE</scope>
</reference>
<evidence type="ECO:0000259" key="1">
    <source>
        <dbReference type="PROSITE" id="PS51186"/>
    </source>
</evidence>
<name>A0A8X6KY08_TRICU</name>
<dbReference type="Gene3D" id="3.40.630.30">
    <property type="match status" value="1"/>
</dbReference>
<organism evidence="2 3">
    <name type="scientific">Trichonephila clavata</name>
    <name type="common">Joro spider</name>
    <name type="synonym">Nephila clavata</name>
    <dbReference type="NCBI Taxonomy" id="2740835"/>
    <lineage>
        <taxon>Eukaryota</taxon>
        <taxon>Metazoa</taxon>
        <taxon>Ecdysozoa</taxon>
        <taxon>Arthropoda</taxon>
        <taxon>Chelicerata</taxon>
        <taxon>Arachnida</taxon>
        <taxon>Araneae</taxon>
        <taxon>Araneomorphae</taxon>
        <taxon>Entelegynae</taxon>
        <taxon>Araneoidea</taxon>
        <taxon>Nephilidae</taxon>
        <taxon>Trichonephila</taxon>
    </lineage>
</organism>
<dbReference type="AlphaFoldDB" id="A0A8X6KY08"/>
<keyword evidence="3" id="KW-1185">Reference proteome</keyword>
<sequence length="326" mass="37400">MEMMLQRIMRQNVRLCSNFTRGMKENKIKDPNTTFNIRPMRLEDIPQVVELVRPHHFHFPASTLKFWHLQDREGMRIAVTESGQIIGSLFTVKNTENLYTGGTFCIKENYRHLDIGRKLIQETLPHYQGKNLVGNVVANHIESFKRRGFGVLESEWKSLEYETDTPVNPSILSDELPSGVEILPFRNSLLPAVFEYDYSLIGFERRSVIEASCKEENSKTLVALKDGKCVGLGSIKLNINEQGRIGPLYADYPSVAEALVKWLITAMPEAKGFAIVTINTNMFANMILDKLSIPVYKSFYRLYTKERLHVDTEKVFAHLDVDFNSF</sequence>
<protein>
    <submittedName>
        <fullName evidence="2">N-acetyltransferase domain-containing protein</fullName>
    </submittedName>
</protein>
<dbReference type="Gene3D" id="3.40.630.90">
    <property type="match status" value="1"/>
</dbReference>
<dbReference type="EMBL" id="BMAO01013728">
    <property type="protein sequence ID" value="GFQ90665.1"/>
    <property type="molecule type" value="Genomic_DNA"/>
</dbReference>
<comment type="caution">
    <text evidence="2">The sequence shown here is derived from an EMBL/GenBank/DDBJ whole genome shotgun (WGS) entry which is preliminary data.</text>
</comment>
<dbReference type="PROSITE" id="PS51186">
    <property type="entry name" value="GNAT"/>
    <property type="match status" value="1"/>
</dbReference>
<gene>
    <name evidence="2" type="primary">NCL1_18721</name>
    <name evidence="2" type="ORF">TNCT_265871</name>
</gene>
<dbReference type="OrthoDB" id="5771378at2759"/>
<dbReference type="SUPFAM" id="SSF55729">
    <property type="entry name" value="Acyl-CoA N-acyltransferases (Nat)"/>
    <property type="match status" value="1"/>
</dbReference>
<evidence type="ECO:0000313" key="3">
    <source>
        <dbReference type="Proteomes" id="UP000887116"/>
    </source>
</evidence>
<dbReference type="Proteomes" id="UP000887116">
    <property type="component" value="Unassembled WGS sequence"/>
</dbReference>
<evidence type="ECO:0000313" key="2">
    <source>
        <dbReference type="EMBL" id="GFQ90665.1"/>
    </source>
</evidence>